<accession>A0A0B7AUD5</accession>
<gene>
    <name evidence="1" type="primary">ORF137266</name>
</gene>
<name>A0A0B7AUD5_9EUPU</name>
<sequence>MKFFDDRKDEFVGSVRKDVSECWGQRGGQKTRVKSEDDLWLACDCRASSVGTQPDRASPLEQICQR</sequence>
<organism evidence="1">
    <name type="scientific">Arion vulgaris</name>
    <dbReference type="NCBI Taxonomy" id="1028688"/>
    <lineage>
        <taxon>Eukaryota</taxon>
        <taxon>Metazoa</taxon>
        <taxon>Spiralia</taxon>
        <taxon>Lophotrochozoa</taxon>
        <taxon>Mollusca</taxon>
        <taxon>Gastropoda</taxon>
        <taxon>Heterobranchia</taxon>
        <taxon>Euthyneura</taxon>
        <taxon>Panpulmonata</taxon>
        <taxon>Eupulmonata</taxon>
        <taxon>Stylommatophora</taxon>
        <taxon>Helicina</taxon>
        <taxon>Arionoidea</taxon>
        <taxon>Arionidae</taxon>
        <taxon>Arion</taxon>
    </lineage>
</organism>
<dbReference type="EMBL" id="HACG01036610">
    <property type="protein sequence ID" value="CEK83475.1"/>
    <property type="molecule type" value="Transcribed_RNA"/>
</dbReference>
<dbReference type="AlphaFoldDB" id="A0A0B7AUD5"/>
<protein>
    <submittedName>
        <fullName evidence="1">Uncharacterized protein</fullName>
    </submittedName>
</protein>
<reference evidence="1" key="1">
    <citation type="submission" date="2014-12" db="EMBL/GenBank/DDBJ databases">
        <title>Insight into the proteome of Arion vulgaris.</title>
        <authorList>
            <person name="Aradska J."/>
            <person name="Bulat T."/>
            <person name="Smidak R."/>
            <person name="Sarate P."/>
            <person name="Gangsoo J."/>
            <person name="Sialana F."/>
            <person name="Bilban M."/>
            <person name="Lubec G."/>
        </authorList>
    </citation>
    <scope>NUCLEOTIDE SEQUENCE</scope>
    <source>
        <tissue evidence="1">Skin</tissue>
    </source>
</reference>
<evidence type="ECO:0000313" key="1">
    <source>
        <dbReference type="EMBL" id="CEK83475.1"/>
    </source>
</evidence>
<proteinExistence type="predicted"/>